<keyword evidence="1" id="KW-0812">Transmembrane</keyword>
<reference evidence="2 3" key="1">
    <citation type="journal article" date="2010" name="Stand. Genomic Sci.">
        <title>Complete genome sequence of Haliangium ochraceum type strain (SMP-2).</title>
        <authorList>
            <consortium name="US DOE Joint Genome Institute (JGI-PGF)"/>
            <person name="Ivanova N."/>
            <person name="Daum C."/>
            <person name="Lang E."/>
            <person name="Abt B."/>
            <person name="Kopitz M."/>
            <person name="Saunders E."/>
            <person name="Lapidus A."/>
            <person name="Lucas S."/>
            <person name="Glavina Del Rio T."/>
            <person name="Nolan M."/>
            <person name="Tice H."/>
            <person name="Copeland A."/>
            <person name="Cheng J.F."/>
            <person name="Chen F."/>
            <person name="Bruce D."/>
            <person name="Goodwin L."/>
            <person name="Pitluck S."/>
            <person name="Mavromatis K."/>
            <person name="Pati A."/>
            <person name="Mikhailova N."/>
            <person name="Chen A."/>
            <person name="Palaniappan K."/>
            <person name="Land M."/>
            <person name="Hauser L."/>
            <person name="Chang Y.J."/>
            <person name="Jeffries C.D."/>
            <person name="Detter J.C."/>
            <person name="Brettin T."/>
            <person name="Rohde M."/>
            <person name="Goker M."/>
            <person name="Bristow J."/>
            <person name="Markowitz V."/>
            <person name="Eisen J.A."/>
            <person name="Hugenholtz P."/>
            <person name="Kyrpides N.C."/>
            <person name="Klenk H.P."/>
        </authorList>
    </citation>
    <scope>NUCLEOTIDE SEQUENCE [LARGE SCALE GENOMIC DNA]</scope>
    <source>
        <strain evidence="3">DSM 14365 / CIP 107738 / JCM 11303 / AJ 13395 / SMP-2</strain>
    </source>
</reference>
<organism evidence="2 3">
    <name type="scientific">Haliangium ochraceum (strain DSM 14365 / JCM 11303 / SMP-2)</name>
    <dbReference type="NCBI Taxonomy" id="502025"/>
    <lineage>
        <taxon>Bacteria</taxon>
        <taxon>Pseudomonadati</taxon>
        <taxon>Myxococcota</taxon>
        <taxon>Polyangia</taxon>
        <taxon>Haliangiales</taxon>
        <taxon>Kofleriaceae</taxon>
        <taxon>Haliangium</taxon>
    </lineage>
</organism>
<feature type="transmembrane region" description="Helical" evidence="1">
    <location>
        <begin position="450"/>
        <end position="467"/>
    </location>
</feature>
<feature type="transmembrane region" description="Helical" evidence="1">
    <location>
        <begin position="159"/>
        <end position="181"/>
    </location>
</feature>
<dbReference type="HOGENOM" id="CLU_547335_0_0_7"/>
<accession>D0LHK1</accession>
<feature type="transmembrane region" description="Helical" evidence="1">
    <location>
        <begin position="76"/>
        <end position="95"/>
    </location>
</feature>
<keyword evidence="1" id="KW-1133">Transmembrane helix</keyword>
<proteinExistence type="predicted"/>
<dbReference type="eggNOG" id="COG0477">
    <property type="taxonomic scope" value="Bacteria"/>
</dbReference>
<dbReference type="Proteomes" id="UP000001880">
    <property type="component" value="Chromosome"/>
</dbReference>
<evidence type="ECO:0000313" key="2">
    <source>
        <dbReference type="EMBL" id="ACY12863.1"/>
    </source>
</evidence>
<evidence type="ECO:0008006" key="4">
    <source>
        <dbReference type="Google" id="ProtNLM"/>
    </source>
</evidence>
<dbReference type="KEGG" id="hoh:Hoch_0222"/>
<feature type="transmembrane region" description="Helical" evidence="1">
    <location>
        <begin position="43"/>
        <end position="64"/>
    </location>
</feature>
<feature type="transmembrane region" description="Helical" evidence="1">
    <location>
        <begin position="14"/>
        <end position="37"/>
    </location>
</feature>
<sequence length="504" mass="55592">MSAAADGRPPVRRVAALPSSLLASAGCALLVVALVAFDARFQHWFVVPVAVCGALAACDALDWLRGRFDIFDPVGLIGLFGVYFFFAAPLLHVAWDRWISSAYWLALVPPPADWRPWLGWMAWLNALGLLCYRAARAPFLGQRGPRRRWRVWRLAPRRFGPILLIAVALTTLAQVLVFLAFGGFGGFISAFEEQSRDGFAGLGWAFAIAESAPILLLMGVAAELGSRARKPSWTTVILVLLAFFCLRLIFGGLRGSRSNTVWALFWGVGILHLWVRPIPKRLIVAGLAFLLTFMYFYGFYKAVGRDALRAFEGAEVRAELVEDTGRSFEALVLADLGRSDIQAFILYRLSERDAGMRLARGRTYLGALALLVPRSAWPDRPPTKQKEGTELFYGPGSYVPGRWSASKVYGLAGEAMLNFGPLAVPLAFIIFGLLVGFLHRHLRELGRRDARLLIAPFLVNLCIIVLISDSDNILFSLIKNGAVPALILLVGCDRVRYRRATRGG</sequence>
<dbReference type="STRING" id="502025.Hoch_0222"/>
<gene>
    <name evidence="2" type="ordered locus">Hoch_0222</name>
</gene>
<keyword evidence="3" id="KW-1185">Reference proteome</keyword>
<dbReference type="RefSeq" id="WP_012825490.1">
    <property type="nucleotide sequence ID" value="NC_013440.1"/>
</dbReference>
<dbReference type="AlphaFoldDB" id="D0LHK1"/>
<feature type="transmembrane region" description="Helical" evidence="1">
    <location>
        <begin position="282"/>
        <end position="300"/>
    </location>
</feature>
<evidence type="ECO:0000256" key="1">
    <source>
        <dbReference type="SAM" id="Phobius"/>
    </source>
</evidence>
<feature type="transmembrane region" description="Helical" evidence="1">
    <location>
        <begin position="473"/>
        <end position="492"/>
    </location>
</feature>
<keyword evidence="1" id="KW-0472">Membrane</keyword>
<feature type="transmembrane region" description="Helical" evidence="1">
    <location>
        <begin position="201"/>
        <end position="221"/>
    </location>
</feature>
<feature type="transmembrane region" description="Helical" evidence="1">
    <location>
        <begin position="419"/>
        <end position="438"/>
    </location>
</feature>
<feature type="transmembrane region" description="Helical" evidence="1">
    <location>
        <begin position="259"/>
        <end position="275"/>
    </location>
</feature>
<dbReference type="EMBL" id="CP001804">
    <property type="protein sequence ID" value="ACY12863.1"/>
    <property type="molecule type" value="Genomic_DNA"/>
</dbReference>
<protein>
    <recommendedName>
        <fullName evidence="4">O-antigen polymerase</fullName>
    </recommendedName>
</protein>
<evidence type="ECO:0000313" key="3">
    <source>
        <dbReference type="Proteomes" id="UP000001880"/>
    </source>
</evidence>
<name>D0LHK1_HALO1</name>
<dbReference type="OrthoDB" id="7068676at2"/>
<feature type="transmembrane region" description="Helical" evidence="1">
    <location>
        <begin position="233"/>
        <end position="253"/>
    </location>
</feature>